<gene>
    <name evidence="3" type="ORF">M2350_001424</name>
</gene>
<feature type="chain" id="PRO_5047490328" description="3-keto-alpha-glucoside-1,2-lyase/3-keto-2-hydroxy-glucal hydratase domain-containing protein" evidence="1">
    <location>
        <begin position="25"/>
        <end position="202"/>
    </location>
</feature>
<dbReference type="Gene3D" id="2.60.120.560">
    <property type="entry name" value="Exo-inulinase, domain 1"/>
    <property type="match status" value="1"/>
</dbReference>
<organism evidence="3 4">
    <name type="scientific">Candidatus Fervidibacter sacchari</name>
    <dbReference type="NCBI Taxonomy" id="1448929"/>
    <lineage>
        <taxon>Bacteria</taxon>
        <taxon>Candidatus Fervidibacterota</taxon>
        <taxon>Candidatus Fervidibacter</taxon>
    </lineage>
</organism>
<evidence type="ECO:0000313" key="3">
    <source>
        <dbReference type="EMBL" id="MCS3919024.1"/>
    </source>
</evidence>
<protein>
    <recommendedName>
        <fullName evidence="2">3-keto-alpha-glucoside-1,2-lyase/3-keto-2-hydroxy-glucal hydratase domain-containing protein</fullName>
    </recommendedName>
</protein>
<dbReference type="Pfam" id="PF06439">
    <property type="entry name" value="3keto-disac_hyd"/>
    <property type="match status" value="1"/>
</dbReference>
<keyword evidence="4" id="KW-1185">Reference proteome</keyword>
<name>A0ABT2EM51_9BACT</name>
<dbReference type="RefSeq" id="WP_259095103.1">
    <property type="nucleotide sequence ID" value="NZ_CP130454.1"/>
</dbReference>
<proteinExistence type="predicted"/>
<feature type="domain" description="3-keto-alpha-glucoside-1,2-lyase/3-keto-2-hydroxy-glucal hydratase" evidence="2">
    <location>
        <begin position="32"/>
        <end position="200"/>
    </location>
</feature>
<dbReference type="InterPro" id="IPR010496">
    <property type="entry name" value="AL/BT2_dom"/>
</dbReference>
<reference evidence="3 4" key="1">
    <citation type="submission" date="2022-08" db="EMBL/GenBank/DDBJ databases">
        <title>Bacterial and archaeal communities from various locations to study Microbial Dark Matter (Phase II).</title>
        <authorList>
            <person name="Stepanauskas R."/>
        </authorList>
    </citation>
    <scope>NUCLEOTIDE SEQUENCE [LARGE SCALE GENOMIC DNA]</scope>
    <source>
        <strain evidence="3 4">PD1</strain>
    </source>
</reference>
<evidence type="ECO:0000256" key="1">
    <source>
        <dbReference type="SAM" id="SignalP"/>
    </source>
</evidence>
<comment type="caution">
    <text evidence="3">The sequence shown here is derived from an EMBL/GenBank/DDBJ whole genome shotgun (WGS) entry which is preliminary data.</text>
</comment>
<sequence>MKRREILASLGALGLPSAFALALAQEKKEEEGFVPLFNGKDLTGFIPFLPGGDPAKTWQVRDGMIVCSGRPHGYLRTEREFSNFILRFEYRMMEPGNSGVFLMVLPDKIWPQGIEFQLLFTEVGRIFGVAGGKVNATPVLQRPSKLREWNTYEIIHYNGFVATCVNGHVVAIGTNAEPRKGYIIFQSEGAEIHFRNIRIREL</sequence>
<evidence type="ECO:0000313" key="4">
    <source>
        <dbReference type="Proteomes" id="UP001204798"/>
    </source>
</evidence>
<dbReference type="EMBL" id="JANUCP010000002">
    <property type="protein sequence ID" value="MCS3919024.1"/>
    <property type="molecule type" value="Genomic_DNA"/>
</dbReference>
<dbReference type="Proteomes" id="UP001204798">
    <property type="component" value="Unassembled WGS sequence"/>
</dbReference>
<evidence type="ECO:0000259" key="2">
    <source>
        <dbReference type="Pfam" id="PF06439"/>
    </source>
</evidence>
<feature type="signal peptide" evidence="1">
    <location>
        <begin position="1"/>
        <end position="24"/>
    </location>
</feature>
<accession>A0ABT2EM51</accession>
<keyword evidence="1" id="KW-0732">Signal</keyword>